<evidence type="ECO:0000313" key="3">
    <source>
        <dbReference type="Proteomes" id="UP000815677"/>
    </source>
</evidence>
<name>A0ABQ0M6G9_MYCCL</name>
<keyword evidence="3" id="KW-1185">Reference proteome</keyword>
<protein>
    <submittedName>
        <fullName evidence="2">Uncharacterized protein</fullName>
    </submittedName>
</protein>
<gene>
    <name evidence="2" type="ORF">MCHLO_15294</name>
</gene>
<dbReference type="Proteomes" id="UP000815677">
    <property type="component" value="Unassembled WGS sequence"/>
</dbReference>
<keyword evidence="1" id="KW-0175">Coiled coil</keyword>
<evidence type="ECO:0000256" key="1">
    <source>
        <dbReference type="SAM" id="Coils"/>
    </source>
</evidence>
<evidence type="ECO:0000313" key="2">
    <source>
        <dbReference type="EMBL" id="GAT58920.1"/>
    </source>
</evidence>
<organism evidence="2 3">
    <name type="scientific">Mycena chlorophos</name>
    <name type="common">Agaric fungus</name>
    <name type="synonym">Agaricus chlorophos</name>
    <dbReference type="NCBI Taxonomy" id="658473"/>
    <lineage>
        <taxon>Eukaryota</taxon>
        <taxon>Fungi</taxon>
        <taxon>Dikarya</taxon>
        <taxon>Basidiomycota</taxon>
        <taxon>Agaricomycotina</taxon>
        <taxon>Agaricomycetes</taxon>
        <taxon>Agaricomycetidae</taxon>
        <taxon>Agaricales</taxon>
        <taxon>Marasmiineae</taxon>
        <taxon>Mycenaceae</taxon>
        <taxon>Mycena</taxon>
    </lineage>
</organism>
<feature type="coiled-coil region" evidence="1">
    <location>
        <begin position="68"/>
        <end position="102"/>
    </location>
</feature>
<sequence>MSHASQFIQDHLVGRQAASKARQLVAIAEQEQLKSKLKQPDTARSSSQKAVARLSSAKKAYVYYGNELQTAQEELNTLSTDADELIAKLAILKRLLSSLNALQEEQMTRTQRLQTLVRMMDETERPQLLNTRKVKTRNPTPQLPLPPVRLSATRDALANLHAYHISISRPSKDSAILVRLRRAISKALQKDPIHPDVQATLQKCILLARSRLFIQNNPPTSARSDLNEKLLSYNTHATELQALISRASALGIIHAGLLARIKEFEQTYRTQILAHSTREAHTQTHRHMDRLMRPIADEFDAMNERRRRGENKTKTFKDRVRAACALPANTSTLGILSDVRRTLKREHQGRGLEEKVPIPISPDTARIAEYQTNMEVAHDRAAKLVARKADKAESGVALADEAKKMLQDCKHVLGIARER</sequence>
<reference evidence="2" key="1">
    <citation type="submission" date="2014-09" db="EMBL/GenBank/DDBJ databases">
        <title>Genome sequence of the luminous mushroom Mycena chlorophos for searching fungal bioluminescence genes.</title>
        <authorList>
            <person name="Tanaka Y."/>
            <person name="Kasuga D."/>
            <person name="Oba Y."/>
            <person name="Hase S."/>
            <person name="Sato K."/>
            <person name="Oba Y."/>
            <person name="Sakakibara Y."/>
        </authorList>
    </citation>
    <scope>NUCLEOTIDE SEQUENCE</scope>
</reference>
<accession>A0ABQ0M6G9</accession>
<dbReference type="EMBL" id="DF849791">
    <property type="protein sequence ID" value="GAT58920.1"/>
    <property type="molecule type" value="Genomic_DNA"/>
</dbReference>
<proteinExistence type="predicted"/>